<reference evidence="3" key="1">
    <citation type="submission" date="2019-09" db="UniProtKB">
        <authorList>
            <consortium name="WormBaseParasite"/>
        </authorList>
    </citation>
    <scope>IDENTIFICATION</scope>
</reference>
<sequence>LLNVFGDQVDMSKTSSKVPGDPEGVPKTSKDYEWLFDNMGNVSVNGWQGGDPEGGANYCMVVSLKTYKFADLTCVGKYSTYGVSL</sequence>
<name>A0A183F8S8_HELPZ</name>
<evidence type="ECO:0000256" key="1">
    <source>
        <dbReference type="SAM" id="MobiDB-lite"/>
    </source>
</evidence>
<accession>A0A183F8S8</accession>
<keyword evidence="2" id="KW-1185">Reference proteome</keyword>
<evidence type="ECO:0000313" key="3">
    <source>
        <dbReference type="WBParaSite" id="HPBE_0000257001-mRNA-1"/>
    </source>
</evidence>
<dbReference type="Proteomes" id="UP000050761">
    <property type="component" value="Unassembled WGS sequence"/>
</dbReference>
<organism evidence="2 3">
    <name type="scientific">Heligmosomoides polygyrus</name>
    <name type="common">Parasitic roundworm</name>
    <dbReference type="NCBI Taxonomy" id="6339"/>
    <lineage>
        <taxon>Eukaryota</taxon>
        <taxon>Metazoa</taxon>
        <taxon>Ecdysozoa</taxon>
        <taxon>Nematoda</taxon>
        <taxon>Chromadorea</taxon>
        <taxon>Rhabditida</taxon>
        <taxon>Rhabditina</taxon>
        <taxon>Rhabditomorpha</taxon>
        <taxon>Strongyloidea</taxon>
        <taxon>Heligmosomidae</taxon>
        <taxon>Heligmosomoides</taxon>
    </lineage>
</organism>
<dbReference type="AlphaFoldDB" id="A0A183F8S8"/>
<protein>
    <submittedName>
        <fullName evidence="3">C-type lectin domain-containing protein</fullName>
    </submittedName>
</protein>
<dbReference type="WBParaSite" id="HPBE_0000257001-mRNA-1">
    <property type="protein sequence ID" value="HPBE_0000257001-mRNA-1"/>
    <property type="gene ID" value="HPBE_0000257001"/>
</dbReference>
<proteinExistence type="predicted"/>
<evidence type="ECO:0000313" key="2">
    <source>
        <dbReference type="Proteomes" id="UP000050761"/>
    </source>
</evidence>
<feature type="region of interest" description="Disordered" evidence="1">
    <location>
        <begin position="1"/>
        <end position="26"/>
    </location>
</feature>